<dbReference type="AlphaFoldDB" id="A0A0C3CD22"/>
<protein>
    <submittedName>
        <fullName evidence="3">Uncharacterized protein</fullName>
    </submittedName>
</protein>
<keyword evidence="2" id="KW-1133">Transmembrane helix</keyword>
<feature type="region of interest" description="Disordered" evidence="1">
    <location>
        <begin position="196"/>
        <end position="221"/>
    </location>
</feature>
<dbReference type="HOGENOM" id="CLU_681617_0_0_1"/>
<feature type="compositionally biased region" description="Polar residues" evidence="1">
    <location>
        <begin position="130"/>
        <end position="140"/>
    </location>
</feature>
<feature type="region of interest" description="Disordered" evidence="1">
    <location>
        <begin position="1"/>
        <end position="23"/>
    </location>
</feature>
<organism evidence="3 4">
    <name type="scientific">Hebeloma cylindrosporum</name>
    <dbReference type="NCBI Taxonomy" id="76867"/>
    <lineage>
        <taxon>Eukaryota</taxon>
        <taxon>Fungi</taxon>
        <taxon>Dikarya</taxon>
        <taxon>Basidiomycota</taxon>
        <taxon>Agaricomycotina</taxon>
        <taxon>Agaricomycetes</taxon>
        <taxon>Agaricomycetidae</taxon>
        <taxon>Agaricales</taxon>
        <taxon>Agaricineae</taxon>
        <taxon>Hymenogastraceae</taxon>
        <taxon>Hebeloma</taxon>
    </lineage>
</organism>
<evidence type="ECO:0000256" key="2">
    <source>
        <dbReference type="SAM" id="Phobius"/>
    </source>
</evidence>
<evidence type="ECO:0000313" key="3">
    <source>
        <dbReference type="EMBL" id="KIM42114.1"/>
    </source>
</evidence>
<reference evidence="4" key="2">
    <citation type="submission" date="2015-01" db="EMBL/GenBank/DDBJ databases">
        <title>Evolutionary Origins and Diversification of the Mycorrhizal Mutualists.</title>
        <authorList>
            <consortium name="DOE Joint Genome Institute"/>
            <consortium name="Mycorrhizal Genomics Consortium"/>
            <person name="Kohler A."/>
            <person name="Kuo A."/>
            <person name="Nagy L.G."/>
            <person name="Floudas D."/>
            <person name="Copeland A."/>
            <person name="Barry K.W."/>
            <person name="Cichocki N."/>
            <person name="Veneault-Fourrey C."/>
            <person name="LaButti K."/>
            <person name="Lindquist E.A."/>
            <person name="Lipzen A."/>
            <person name="Lundell T."/>
            <person name="Morin E."/>
            <person name="Murat C."/>
            <person name="Riley R."/>
            <person name="Ohm R."/>
            <person name="Sun H."/>
            <person name="Tunlid A."/>
            <person name="Henrissat B."/>
            <person name="Grigoriev I.V."/>
            <person name="Hibbett D.S."/>
            <person name="Martin F."/>
        </authorList>
    </citation>
    <scope>NUCLEOTIDE SEQUENCE [LARGE SCALE GENOMIC DNA]</scope>
    <source>
        <strain evidence="4">h7</strain>
    </source>
</reference>
<gene>
    <name evidence="3" type="ORF">M413DRAFT_127323</name>
</gene>
<keyword evidence="2" id="KW-0472">Membrane</keyword>
<feature type="compositionally biased region" description="Pro residues" evidence="1">
    <location>
        <begin position="142"/>
        <end position="154"/>
    </location>
</feature>
<evidence type="ECO:0000313" key="4">
    <source>
        <dbReference type="Proteomes" id="UP000053424"/>
    </source>
</evidence>
<reference evidence="3 4" key="1">
    <citation type="submission" date="2014-04" db="EMBL/GenBank/DDBJ databases">
        <authorList>
            <consortium name="DOE Joint Genome Institute"/>
            <person name="Kuo A."/>
            <person name="Gay G."/>
            <person name="Dore J."/>
            <person name="Kohler A."/>
            <person name="Nagy L.G."/>
            <person name="Floudas D."/>
            <person name="Copeland A."/>
            <person name="Barry K.W."/>
            <person name="Cichocki N."/>
            <person name="Veneault-Fourrey C."/>
            <person name="LaButti K."/>
            <person name="Lindquist E.A."/>
            <person name="Lipzen A."/>
            <person name="Lundell T."/>
            <person name="Morin E."/>
            <person name="Murat C."/>
            <person name="Sun H."/>
            <person name="Tunlid A."/>
            <person name="Henrissat B."/>
            <person name="Grigoriev I.V."/>
            <person name="Hibbett D.S."/>
            <person name="Martin F."/>
            <person name="Nordberg H.P."/>
            <person name="Cantor M.N."/>
            <person name="Hua S.X."/>
        </authorList>
    </citation>
    <scope>NUCLEOTIDE SEQUENCE [LARGE SCALE GENOMIC DNA]</scope>
    <source>
        <strain evidence="4">h7</strain>
    </source>
</reference>
<evidence type="ECO:0000256" key="1">
    <source>
        <dbReference type="SAM" id="MobiDB-lite"/>
    </source>
</evidence>
<feature type="compositionally biased region" description="Low complexity" evidence="1">
    <location>
        <begin position="1"/>
        <end position="12"/>
    </location>
</feature>
<name>A0A0C3CD22_HEBCY</name>
<sequence>MAWARNSSSRSRCPPRPPSSTQAAQATFFNLRRRRRLLLASFCAWRSPSSPPVRFSSLPVVVASPKAVHRLRLRQPRPRVLTVSPPKFSSSLQARRGILVTRPGGSGGNDPARGRDSGGSSSSRRHQPSPLRQTLATAESGSPPPPPPPHFPPPAEDDDGHDEAASGFSVDWISIALVIPIFVQLKKIFFGRARRSDGRSATLADGGGISDENVADTSSEDPTCDNILPLSDAKVLPKPIPTTHDADRACRNFLPLTTHRSSTIIGSRDHPTHLPGLAPRGSSIHDSKAIEVAGTGLSLGFLSTVVFMVGAFISPLVPLVFYRIAVRQPESSEPAGQGTDSADSADGESSEEGEVYDMVLERPEVRPVEDQVCLLSISTFSEVFFYLTTIINRFLRALLCISVR</sequence>
<feature type="transmembrane region" description="Helical" evidence="2">
    <location>
        <begin position="297"/>
        <end position="322"/>
    </location>
</feature>
<keyword evidence="2" id="KW-0812">Transmembrane</keyword>
<feature type="compositionally biased region" description="Acidic residues" evidence="1">
    <location>
        <begin position="343"/>
        <end position="353"/>
    </location>
</feature>
<proteinExistence type="predicted"/>
<feature type="region of interest" description="Disordered" evidence="1">
    <location>
        <begin position="331"/>
        <end position="353"/>
    </location>
</feature>
<dbReference type="EMBL" id="KN831778">
    <property type="protein sequence ID" value="KIM42114.1"/>
    <property type="molecule type" value="Genomic_DNA"/>
</dbReference>
<keyword evidence="4" id="KW-1185">Reference proteome</keyword>
<dbReference type="Proteomes" id="UP000053424">
    <property type="component" value="Unassembled WGS sequence"/>
</dbReference>
<feature type="region of interest" description="Disordered" evidence="1">
    <location>
        <begin position="92"/>
        <end position="165"/>
    </location>
</feature>
<accession>A0A0C3CD22</accession>